<keyword evidence="2" id="KW-1185">Reference proteome</keyword>
<dbReference type="AlphaFoldDB" id="U4KW96"/>
<gene>
    <name evidence="1" type="ORF">PCON_05565</name>
</gene>
<proteinExistence type="predicted"/>
<sequence length="70" mass="7849">MACRELFENSKAIGVRVLCDLYRRIFSRDKGLKFCQNILSNTGVKFSSLLPALNGYCSTKQTNNFAAPEV</sequence>
<dbReference type="Proteomes" id="UP000018144">
    <property type="component" value="Unassembled WGS sequence"/>
</dbReference>
<reference evidence="1 2" key="1">
    <citation type="journal article" date="2013" name="PLoS Genet.">
        <title>The genome and development-dependent transcriptomes of Pyronema confluens: a window into fungal evolution.</title>
        <authorList>
            <person name="Traeger S."/>
            <person name="Altegoer F."/>
            <person name="Freitag M."/>
            <person name="Gabaldon T."/>
            <person name="Kempken F."/>
            <person name="Kumar A."/>
            <person name="Marcet-Houben M."/>
            <person name="Poggeler S."/>
            <person name="Stajich J.E."/>
            <person name="Nowrousian M."/>
        </authorList>
    </citation>
    <scope>NUCLEOTIDE SEQUENCE [LARGE SCALE GENOMIC DNA]</scope>
    <source>
        <strain evidence="2">CBS 100304</strain>
        <tissue evidence="1">Vegetative mycelium</tissue>
    </source>
</reference>
<evidence type="ECO:0000313" key="2">
    <source>
        <dbReference type="Proteomes" id="UP000018144"/>
    </source>
</evidence>
<evidence type="ECO:0000313" key="1">
    <source>
        <dbReference type="EMBL" id="CCX05978.1"/>
    </source>
</evidence>
<protein>
    <submittedName>
        <fullName evidence="1">Uncharacterized protein</fullName>
    </submittedName>
</protein>
<dbReference type="EMBL" id="HF935278">
    <property type="protein sequence ID" value="CCX05978.1"/>
    <property type="molecule type" value="Genomic_DNA"/>
</dbReference>
<accession>U4KW96</accession>
<organism evidence="1 2">
    <name type="scientific">Pyronema omphalodes (strain CBS 100304)</name>
    <name type="common">Pyronema confluens</name>
    <dbReference type="NCBI Taxonomy" id="1076935"/>
    <lineage>
        <taxon>Eukaryota</taxon>
        <taxon>Fungi</taxon>
        <taxon>Dikarya</taxon>
        <taxon>Ascomycota</taxon>
        <taxon>Pezizomycotina</taxon>
        <taxon>Pezizomycetes</taxon>
        <taxon>Pezizales</taxon>
        <taxon>Pyronemataceae</taxon>
        <taxon>Pyronema</taxon>
    </lineage>
</organism>
<name>U4KW96_PYROM</name>